<evidence type="ECO:0000313" key="2">
    <source>
        <dbReference type="EMBL" id="JAD05733.1"/>
    </source>
</evidence>
<feature type="transmembrane region" description="Helical" evidence="1">
    <location>
        <begin position="75"/>
        <end position="97"/>
    </location>
</feature>
<proteinExistence type="predicted"/>
<sequence length="131" mass="14982">LVRLETVHDVLKNSTTNSEINADAAAAELDILMPPIELNASFAGFADITLAPLEETERRQESAHPTANWWQAYDAFLLALGMTIMLLLLVLFTYCVWRRRLERRNLGWEAESVSIFHSTPYYTDRGHILVY</sequence>
<keyword evidence="1" id="KW-0812">Transmembrane</keyword>
<dbReference type="EMBL" id="GBXI01008559">
    <property type="protein sequence ID" value="JAD05733.1"/>
    <property type="molecule type" value="Transcribed_RNA"/>
</dbReference>
<organism evidence="2">
    <name type="scientific">Zeugodacus cucurbitae</name>
    <name type="common">Melon fruit fly</name>
    <name type="synonym">Bactrocera cucurbitae</name>
    <dbReference type="NCBI Taxonomy" id="28588"/>
    <lineage>
        <taxon>Eukaryota</taxon>
        <taxon>Metazoa</taxon>
        <taxon>Ecdysozoa</taxon>
        <taxon>Arthropoda</taxon>
        <taxon>Hexapoda</taxon>
        <taxon>Insecta</taxon>
        <taxon>Pterygota</taxon>
        <taxon>Neoptera</taxon>
        <taxon>Endopterygota</taxon>
        <taxon>Diptera</taxon>
        <taxon>Brachycera</taxon>
        <taxon>Muscomorpha</taxon>
        <taxon>Tephritoidea</taxon>
        <taxon>Tephritidae</taxon>
        <taxon>Zeugodacus</taxon>
        <taxon>Zeugodacus</taxon>
    </lineage>
</organism>
<accession>A0A0A1X4X0</accession>
<dbReference type="AlphaFoldDB" id="A0A0A1X4X0"/>
<protein>
    <submittedName>
        <fullName evidence="2">Myotubularin-related protein 10</fullName>
    </submittedName>
</protein>
<reference evidence="2" key="1">
    <citation type="submission" date="2014-11" db="EMBL/GenBank/DDBJ databases">
        <authorList>
            <person name="Geib S."/>
        </authorList>
    </citation>
    <scope>NUCLEOTIDE SEQUENCE</scope>
</reference>
<name>A0A0A1X4X0_ZEUCU</name>
<reference evidence="2" key="2">
    <citation type="journal article" date="2015" name="Gigascience">
        <title>Reconstructing a comprehensive transcriptome assembly of a white-pupal translocated strain of the pest fruit fly Bactrocera cucurbitae.</title>
        <authorList>
            <person name="Sim S.B."/>
            <person name="Calla B."/>
            <person name="Hall B."/>
            <person name="DeRego T."/>
            <person name="Geib S.M."/>
        </authorList>
    </citation>
    <scope>NUCLEOTIDE SEQUENCE</scope>
</reference>
<gene>
    <name evidence="2" type="primary">MTMR10</name>
    <name evidence="2" type="ORF">g.37052</name>
</gene>
<evidence type="ECO:0000256" key="1">
    <source>
        <dbReference type="SAM" id="Phobius"/>
    </source>
</evidence>
<keyword evidence="1" id="KW-0472">Membrane</keyword>
<keyword evidence="1" id="KW-1133">Transmembrane helix</keyword>
<feature type="non-terminal residue" evidence="2">
    <location>
        <position position="1"/>
    </location>
</feature>